<keyword evidence="1 5" id="KW-1003">Cell membrane</keyword>
<evidence type="ECO:0000256" key="4">
    <source>
        <dbReference type="ARBA" id="ARBA00023306"/>
    </source>
</evidence>
<reference evidence="8" key="2">
    <citation type="journal article" date="2021" name="PeerJ">
        <title>Extensive microbial diversity within the chicken gut microbiome revealed by metagenomics and culture.</title>
        <authorList>
            <person name="Gilroy R."/>
            <person name="Ravi A."/>
            <person name="Getino M."/>
            <person name="Pursley I."/>
            <person name="Horton D.L."/>
            <person name="Alikhan N.F."/>
            <person name="Baker D."/>
            <person name="Gharbi K."/>
            <person name="Hall N."/>
            <person name="Watson M."/>
            <person name="Adriaenssens E.M."/>
            <person name="Foster-Nyarko E."/>
            <person name="Jarju S."/>
            <person name="Secka A."/>
            <person name="Antonio M."/>
            <person name="Oren A."/>
            <person name="Chaudhuri R.R."/>
            <person name="La Ragione R."/>
            <person name="Hildebrand F."/>
            <person name="Pallen M.J."/>
        </authorList>
    </citation>
    <scope>NUCLEOTIDE SEQUENCE</scope>
    <source>
        <strain evidence="8">B1-3475</strain>
    </source>
</reference>
<evidence type="ECO:0000313" key="9">
    <source>
        <dbReference type="Proteomes" id="UP000823617"/>
    </source>
</evidence>
<keyword evidence="4 5" id="KW-0131">Cell cycle</keyword>
<accession>A0A9D9HLY7</accession>
<dbReference type="SMART" id="SM00842">
    <property type="entry name" value="FtsA"/>
    <property type="match status" value="1"/>
</dbReference>
<dbReference type="Proteomes" id="UP000823617">
    <property type="component" value="Unassembled WGS sequence"/>
</dbReference>
<name>A0A9D9HLY7_9BACT</name>
<evidence type="ECO:0000259" key="7">
    <source>
        <dbReference type="SMART" id="SM00842"/>
    </source>
</evidence>
<evidence type="ECO:0000313" key="8">
    <source>
        <dbReference type="EMBL" id="MBO8456262.1"/>
    </source>
</evidence>
<evidence type="ECO:0000256" key="2">
    <source>
        <dbReference type="ARBA" id="ARBA00022618"/>
    </source>
</evidence>
<dbReference type="InterPro" id="IPR043129">
    <property type="entry name" value="ATPase_NBD"/>
</dbReference>
<proteinExistence type="inferred from homology"/>
<gene>
    <name evidence="5 8" type="primary">ftsA</name>
    <name evidence="8" type="ORF">IAC08_07675</name>
</gene>
<evidence type="ECO:0000256" key="1">
    <source>
        <dbReference type="ARBA" id="ARBA00022475"/>
    </source>
</evidence>
<protein>
    <recommendedName>
        <fullName evidence="5">Cell division protein FtsA</fullName>
    </recommendedName>
</protein>
<dbReference type="InterPro" id="IPR050696">
    <property type="entry name" value="FtsA/MreB"/>
</dbReference>
<dbReference type="AlphaFoldDB" id="A0A9D9HLY7"/>
<feature type="compositionally biased region" description="Basic and acidic residues" evidence="6">
    <location>
        <begin position="427"/>
        <end position="437"/>
    </location>
</feature>
<dbReference type="PANTHER" id="PTHR32432">
    <property type="entry name" value="CELL DIVISION PROTEIN FTSA-RELATED"/>
    <property type="match status" value="1"/>
</dbReference>
<evidence type="ECO:0000256" key="3">
    <source>
        <dbReference type="ARBA" id="ARBA00023136"/>
    </source>
</evidence>
<feature type="compositionally biased region" description="Basic and acidic residues" evidence="6">
    <location>
        <begin position="459"/>
        <end position="471"/>
    </location>
</feature>
<dbReference type="Gene3D" id="3.30.420.40">
    <property type="match status" value="2"/>
</dbReference>
<dbReference type="GO" id="GO:0009898">
    <property type="term" value="C:cytoplasmic side of plasma membrane"/>
    <property type="evidence" value="ECO:0007669"/>
    <property type="project" value="UniProtKB-UniRule"/>
</dbReference>
<dbReference type="PANTHER" id="PTHR32432:SF4">
    <property type="entry name" value="CELL DIVISION PROTEIN FTSA"/>
    <property type="match status" value="1"/>
</dbReference>
<reference evidence="8" key="1">
    <citation type="submission" date="2020-10" db="EMBL/GenBank/DDBJ databases">
        <authorList>
            <person name="Gilroy R."/>
        </authorList>
    </citation>
    <scope>NUCLEOTIDE SEQUENCE</scope>
    <source>
        <strain evidence="8">B1-3475</strain>
    </source>
</reference>
<dbReference type="Pfam" id="PF14450">
    <property type="entry name" value="FtsA"/>
    <property type="match status" value="1"/>
</dbReference>
<comment type="function">
    <text evidence="5">Cell division protein that is involved in the assembly of the Z ring. May serve as a membrane anchor for the Z ring.</text>
</comment>
<feature type="domain" description="SHS2" evidence="7">
    <location>
        <begin position="6"/>
        <end position="197"/>
    </location>
</feature>
<feature type="region of interest" description="Disordered" evidence="6">
    <location>
        <begin position="403"/>
        <end position="483"/>
    </location>
</feature>
<dbReference type="InterPro" id="IPR003494">
    <property type="entry name" value="SHS2_FtsA"/>
</dbReference>
<dbReference type="EMBL" id="JADIMK010000078">
    <property type="protein sequence ID" value="MBO8456262.1"/>
    <property type="molecule type" value="Genomic_DNA"/>
</dbReference>
<keyword evidence="2 5" id="KW-0132">Cell division</keyword>
<dbReference type="HAMAP" id="MF_02033">
    <property type="entry name" value="FtsA"/>
    <property type="match status" value="1"/>
</dbReference>
<dbReference type="SUPFAM" id="SSF53067">
    <property type="entry name" value="Actin-like ATPase domain"/>
    <property type="match status" value="2"/>
</dbReference>
<comment type="similarity">
    <text evidence="5">Belongs to the FtsA/MreB family.</text>
</comment>
<organism evidence="8 9">
    <name type="scientific">Candidatus Cryptobacteroides intestinigallinarum</name>
    <dbReference type="NCBI Taxonomy" id="2840767"/>
    <lineage>
        <taxon>Bacteria</taxon>
        <taxon>Pseudomonadati</taxon>
        <taxon>Bacteroidota</taxon>
        <taxon>Bacteroidia</taxon>
        <taxon>Bacteroidales</taxon>
        <taxon>Candidatus Cryptobacteroides</taxon>
    </lineage>
</organism>
<sequence>METRHIVTIDLGTSKTTLTVAEVNGENVQVIYFRKVPSEGIRYSYVFNSRQVADTVSALVAEAEKDLQIKIRSAVVGMPRWSITKETAQANFDISPEECIDEEDVNALKQDALESYPLDDPENDELYGAIAQSFSNGDEIGLTEDDIIGVSSDKLSGDFNLFIGKKRRLSSIDVAFKRTGINVAMKVFTPEPTGKAVLTKGEMDNGVALIDLGGGVTTVSVYYRNILRHYASIPFGGKSVTNDIKTECMIPEDMAEKIKTGYGGCMPDKLQTLSEKILQIRSNSDSNDIQIPVKYLSEIITARMKEIFEAVLYEIQASGFADNLRSGAVLIGGGAKLLNCGNWFKELSGYDAKTGIPRMLFSTGDDKEFYECDNVVSAGLLLAAKNSGIADCYTDVRDAQDEKTTEAETAGQKALGDGENGATAEANYRHETTEASDTRTAGSEEDNGGTVFDMTPEQKSAEEKKEKEKAQSQKKQTQKKSRIHISDWTKGVGKLFNDIFDDFGKESV</sequence>
<comment type="subcellular location">
    <subcellularLocation>
        <location evidence="5">Cell membrane</location>
        <topology evidence="5">Peripheral membrane protein</topology>
        <orientation evidence="5">Cytoplasmic side</orientation>
    </subcellularLocation>
    <text evidence="5">Localizes to the Z ring in an FtsZ-dependent manner. Targeted to the membrane through a conserved C-terminal amphipathic helix.</text>
</comment>
<dbReference type="NCBIfam" id="TIGR01174">
    <property type="entry name" value="ftsA"/>
    <property type="match status" value="1"/>
</dbReference>
<comment type="caution">
    <text evidence="8">The sequence shown here is derived from an EMBL/GenBank/DDBJ whole genome shotgun (WGS) entry which is preliminary data.</text>
</comment>
<dbReference type="GO" id="GO:0032153">
    <property type="term" value="C:cell division site"/>
    <property type="evidence" value="ECO:0007669"/>
    <property type="project" value="UniProtKB-UniRule"/>
</dbReference>
<dbReference type="InterPro" id="IPR020823">
    <property type="entry name" value="Cell_div_FtsA"/>
</dbReference>
<dbReference type="GO" id="GO:0043093">
    <property type="term" value="P:FtsZ-dependent cytokinesis"/>
    <property type="evidence" value="ECO:0007669"/>
    <property type="project" value="UniProtKB-UniRule"/>
</dbReference>
<keyword evidence="3 5" id="KW-0472">Membrane</keyword>
<comment type="subunit">
    <text evidence="5">Self-interacts. Interacts with FtsZ.</text>
</comment>
<evidence type="ECO:0000256" key="5">
    <source>
        <dbReference type="HAMAP-Rule" id="MF_02033"/>
    </source>
</evidence>
<evidence type="ECO:0000256" key="6">
    <source>
        <dbReference type="SAM" id="MobiDB-lite"/>
    </source>
</evidence>